<evidence type="ECO:0000313" key="2">
    <source>
        <dbReference type="Proteomes" id="UP001341840"/>
    </source>
</evidence>
<keyword evidence="2" id="KW-1185">Reference proteome</keyword>
<reference evidence="1 2" key="1">
    <citation type="journal article" date="2023" name="Plants (Basel)">
        <title>Bridging the Gap: Combining Genomics and Transcriptomics Approaches to Understand Stylosanthes scabra, an Orphan Legume from the Brazilian Caatinga.</title>
        <authorList>
            <person name="Ferreira-Neto J.R.C."/>
            <person name="da Silva M.D."/>
            <person name="Binneck E."/>
            <person name="de Melo N.F."/>
            <person name="da Silva R.H."/>
            <person name="de Melo A.L.T.M."/>
            <person name="Pandolfi V."/>
            <person name="Bustamante F.O."/>
            <person name="Brasileiro-Vidal A.C."/>
            <person name="Benko-Iseppon A.M."/>
        </authorList>
    </citation>
    <scope>NUCLEOTIDE SEQUENCE [LARGE SCALE GENOMIC DNA]</scope>
    <source>
        <tissue evidence="1">Leaves</tissue>
    </source>
</reference>
<feature type="non-terminal residue" evidence="1">
    <location>
        <position position="1"/>
    </location>
</feature>
<dbReference type="EMBL" id="JASCZI010037588">
    <property type="protein sequence ID" value="MED6129821.1"/>
    <property type="molecule type" value="Genomic_DNA"/>
</dbReference>
<comment type="caution">
    <text evidence="1">The sequence shown here is derived from an EMBL/GenBank/DDBJ whole genome shotgun (WGS) entry which is preliminary data.</text>
</comment>
<dbReference type="Proteomes" id="UP001341840">
    <property type="component" value="Unassembled WGS sequence"/>
</dbReference>
<accession>A0ABU6S0C9</accession>
<name>A0ABU6S0C9_9FABA</name>
<evidence type="ECO:0000313" key="1">
    <source>
        <dbReference type="EMBL" id="MED6129821.1"/>
    </source>
</evidence>
<sequence length="64" mass="7583">DGGIIPTLDGEETKILETITSRLVHHFNLNNDHLINNHHLFHNKITYINHLNLNQLHLRQLWKN</sequence>
<gene>
    <name evidence="1" type="ORF">PIB30_111773</name>
</gene>
<organism evidence="1 2">
    <name type="scientific">Stylosanthes scabra</name>
    <dbReference type="NCBI Taxonomy" id="79078"/>
    <lineage>
        <taxon>Eukaryota</taxon>
        <taxon>Viridiplantae</taxon>
        <taxon>Streptophyta</taxon>
        <taxon>Embryophyta</taxon>
        <taxon>Tracheophyta</taxon>
        <taxon>Spermatophyta</taxon>
        <taxon>Magnoliopsida</taxon>
        <taxon>eudicotyledons</taxon>
        <taxon>Gunneridae</taxon>
        <taxon>Pentapetalae</taxon>
        <taxon>rosids</taxon>
        <taxon>fabids</taxon>
        <taxon>Fabales</taxon>
        <taxon>Fabaceae</taxon>
        <taxon>Papilionoideae</taxon>
        <taxon>50 kb inversion clade</taxon>
        <taxon>dalbergioids sensu lato</taxon>
        <taxon>Dalbergieae</taxon>
        <taxon>Pterocarpus clade</taxon>
        <taxon>Stylosanthes</taxon>
    </lineage>
</organism>
<proteinExistence type="predicted"/>
<protein>
    <submittedName>
        <fullName evidence="1">Uncharacterized protein</fullName>
    </submittedName>
</protein>